<dbReference type="PANTHER" id="PTHR30154:SF34">
    <property type="entry name" value="TRANSCRIPTIONAL REGULATOR AZLB"/>
    <property type="match status" value="1"/>
</dbReference>
<feature type="non-terminal residue" evidence="5">
    <location>
        <position position="65"/>
    </location>
</feature>
<keyword evidence="6" id="KW-1185">Reference proteome</keyword>
<evidence type="ECO:0000256" key="1">
    <source>
        <dbReference type="ARBA" id="ARBA00023015"/>
    </source>
</evidence>
<reference evidence="5 6" key="1">
    <citation type="journal article" date="2016" name="Sci. Rep.">
        <title>Metabolic traits of an uncultured archaeal lineage -MSBL1- from brine pools of the Red Sea.</title>
        <authorList>
            <person name="Mwirichia R."/>
            <person name="Alam I."/>
            <person name="Rashid M."/>
            <person name="Vinu M."/>
            <person name="Ba-Alawi W."/>
            <person name="Anthony Kamau A."/>
            <person name="Kamanda Ngugi D."/>
            <person name="Goker M."/>
            <person name="Klenk H.P."/>
            <person name="Bajic V."/>
            <person name="Stingl U."/>
        </authorList>
    </citation>
    <scope>NUCLEOTIDE SEQUENCE [LARGE SCALE GENOMIC DNA]</scope>
    <source>
        <strain evidence="5">SCGC-AAA382A13</strain>
    </source>
</reference>
<keyword evidence="2" id="KW-0238">DNA-binding</keyword>
<dbReference type="AlphaFoldDB" id="A0A133VFM8"/>
<evidence type="ECO:0000313" key="5">
    <source>
        <dbReference type="EMBL" id="KXB05256.1"/>
    </source>
</evidence>
<protein>
    <recommendedName>
        <fullName evidence="4">HTH asnC-type domain-containing protein</fullName>
    </recommendedName>
</protein>
<dbReference type="SUPFAM" id="SSF46785">
    <property type="entry name" value="Winged helix' DNA-binding domain"/>
    <property type="match status" value="1"/>
</dbReference>
<evidence type="ECO:0000313" key="6">
    <source>
        <dbReference type="Proteomes" id="UP000070311"/>
    </source>
</evidence>
<comment type="caution">
    <text evidence="5">The sequence shown here is derived from an EMBL/GenBank/DDBJ whole genome shotgun (WGS) entry which is preliminary data.</text>
</comment>
<dbReference type="InterPro" id="IPR036390">
    <property type="entry name" value="WH_DNA-bd_sf"/>
</dbReference>
<evidence type="ECO:0000256" key="2">
    <source>
        <dbReference type="ARBA" id="ARBA00023125"/>
    </source>
</evidence>
<dbReference type="PANTHER" id="PTHR30154">
    <property type="entry name" value="LEUCINE-RESPONSIVE REGULATORY PROTEIN"/>
    <property type="match status" value="1"/>
</dbReference>
<dbReference type="Gene3D" id="1.10.10.10">
    <property type="entry name" value="Winged helix-like DNA-binding domain superfamily/Winged helix DNA-binding domain"/>
    <property type="match status" value="1"/>
</dbReference>
<accession>A0A133VFM8</accession>
<organism evidence="5 6">
    <name type="scientific">candidate division MSBL1 archaeon SCGC-AAA382A13</name>
    <dbReference type="NCBI Taxonomy" id="1698279"/>
    <lineage>
        <taxon>Archaea</taxon>
        <taxon>Methanobacteriati</taxon>
        <taxon>Methanobacteriota</taxon>
        <taxon>candidate division MSBL1</taxon>
    </lineage>
</organism>
<sequence length="65" mass="7377">MFIEKLDGVDMKILKMLVEDGRVKLSEMAEEVGLSHSGLRRRVKALEEEDVIEGYTTKVDPERVG</sequence>
<keyword evidence="1" id="KW-0805">Transcription regulation</keyword>
<dbReference type="PROSITE" id="PS50956">
    <property type="entry name" value="HTH_ASNC_2"/>
    <property type="match status" value="1"/>
</dbReference>
<keyword evidence="3" id="KW-0804">Transcription</keyword>
<dbReference type="Pfam" id="PF13412">
    <property type="entry name" value="HTH_24"/>
    <property type="match status" value="1"/>
</dbReference>
<dbReference type="GO" id="GO:0005829">
    <property type="term" value="C:cytosol"/>
    <property type="evidence" value="ECO:0007669"/>
    <property type="project" value="TreeGrafter"/>
</dbReference>
<gene>
    <name evidence="5" type="ORF">AKJ50_01420</name>
</gene>
<dbReference type="PRINTS" id="PR00033">
    <property type="entry name" value="HTHASNC"/>
</dbReference>
<feature type="domain" description="HTH asnC-type" evidence="4">
    <location>
        <begin position="6"/>
        <end position="65"/>
    </location>
</feature>
<dbReference type="SMART" id="SM00344">
    <property type="entry name" value="HTH_ASNC"/>
    <property type="match status" value="1"/>
</dbReference>
<dbReference type="InterPro" id="IPR036388">
    <property type="entry name" value="WH-like_DNA-bd_sf"/>
</dbReference>
<dbReference type="Proteomes" id="UP000070311">
    <property type="component" value="Unassembled WGS sequence"/>
</dbReference>
<dbReference type="InterPro" id="IPR000485">
    <property type="entry name" value="AsnC-type_HTH_dom"/>
</dbReference>
<name>A0A133VFM8_9EURY</name>
<dbReference type="EMBL" id="LHYD01000023">
    <property type="protein sequence ID" value="KXB05256.1"/>
    <property type="molecule type" value="Genomic_DNA"/>
</dbReference>
<evidence type="ECO:0000259" key="4">
    <source>
        <dbReference type="PROSITE" id="PS50956"/>
    </source>
</evidence>
<dbReference type="GO" id="GO:0043200">
    <property type="term" value="P:response to amino acid"/>
    <property type="evidence" value="ECO:0007669"/>
    <property type="project" value="TreeGrafter"/>
</dbReference>
<dbReference type="InterPro" id="IPR011991">
    <property type="entry name" value="ArsR-like_HTH"/>
</dbReference>
<dbReference type="GO" id="GO:0043565">
    <property type="term" value="F:sequence-specific DNA binding"/>
    <property type="evidence" value="ECO:0007669"/>
    <property type="project" value="InterPro"/>
</dbReference>
<evidence type="ECO:0000256" key="3">
    <source>
        <dbReference type="ARBA" id="ARBA00023163"/>
    </source>
</evidence>
<dbReference type="InterPro" id="IPR019888">
    <property type="entry name" value="Tscrpt_reg_AsnC-like"/>
</dbReference>
<dbReference type="CDD" id="cd00090">
    <property type="entry name" value="HTH_ARSR"/>
    <property type="match status" value="1"/>
</dbReference>
<proteinExistence type="predicted"/>